<dbReference type="AlphaFoldDB" id="A0A0W0RSC1"/>
<dbReference type="Proteomes" id="UP000054695">
    <property type="component" value="Unassembled WGS sequence"/>
</dbReference>
<sequence>MNKRKIQNSAVIAAAVGAALVSLHTNTDWLSEKGQTGEFERCYHIVRAGKNDCATSKHSCAAQATTDSDPEEYIMLPKGLCERIAGGISA</sequence>
<dbReference type="EMBL" id="LNXU01000017">
    <property type="protein sequence ID" value="KTC73962.1"/>
    <property type="molecule type" value="Genomic_DNA"/>
</dbReference>
<dbReference type="OrthoDB" id="1551288at2"/>
<dbReference type="Pfam" id="PF10048">
    <property type="entry name" value="DUF2282"/>
    <property type="match status" value="1"/>
</dbReference>
<dbReference type="STRING" id="447.Lboz_1402"/>
<accession>A0A0W0RSC1</accession>
<dbReference type="InterPro" id="IPR018740">
    <property type="entry name" value="DUF2282_membr"/>
</dbReference>
<name>A0A0W0RSC1_LEGBO</name>
<proteinExistence type="predicted"/>
<evidence type="ECO:0000313" key="1">
    <source>
        <dbReference type="EMBL" id="KTC73962.1"/>
    </source>
</evidence>
<evidence type="ECO:0000313" key="2">
    <source>
        <dbReference type="Proteomes" id="UP000054695"/>
    </source>
</evidence>
<dbReference type="PATRIC" id="fig|447.4.peg.1500"/>
<comment type="caution">
    <text evidence="1">The sequence shown here is derived from an EMBL/GenBank/DDBJ whole genome shotgun (WGS) entry which is preliminary data.</text>
</comment>
<dbReference type="RefSeq" id="WP_058459065.1">
    <property type="nucleotide sequence ID" value="NZ_CAAAIY010000001.1"/>
</dbReference>
<reference evidence="1 2" key="1">
    <citation type="submission" date="2015-11" db="EMBL/GenBank/DDBJ databases">
        <title>Genomic analysis of 38 Legionella species identifies large and diverse effector repertoires.</title>
        <authorList>
            <person name="Burstein D."/>
            <person name="Amaro F."/>
            <person name="Zusman T."/>
            <person name="Lifshitz Z."/>
            <person name="Cohen O."/>
            <person name="Gilbert J.A."/>
            <person name="Pupko T."/>
            <person name="Shuman H.A."/>
            <person name="Segal G."/>
        </authorList>
    </citation>
    <scope>NUCLEOTIDE SEQUENCE [LARGE SCALE GENOMIC DNA]</scope>
    <source>
        <strain evidence="1 2">WIGA</strain>
    </source>
</reference>
<organism evidence="1 2">
    <name type="scientific">Legionella bozemanae</name>
    <name type="common">Fluoribacter bozemanae</name>
    <dbReference type="NCBI Taxonomy" id="447"/>
    <lineage>
        <taxon>Bacteria</taxon>
        <taxon>Pseudomonadati</taxon>
        <taxon>Pseudomonadota</taxon>
        <taxon>Gammaproteobacteria</taxon>
        <taxon>Legionellales</taxon>
        <taxon>Legionellaceae</taxon>
        <taxon>Legionella</taxon>
    </lineage>
</organism>
<protein>
    <submittedName>
        <fullName evidence="1">Signal peptide protein</fullName>
    </submittedName>
</protein>
<gene>
    <name evidence="1" type="ORF">Lboz_1402</name>
</gene>
<keyword evidence="2" id="KW-1185">Reference proteome</keyword>